<protein>
    <submittedName>
        <fullName evidence="5">Acyl-CoA thioesterase</fullName>
        <ecNumber evidence="5">3.1.2.2</ecNumber>
    </submittedName>
</protein>
<evidence type="ECO:0000256" key="1">
    <source>
        <dbReference type="ARBA" id="ARBA00006538"/>
    </source>
</evidence>
<feature type="domain" description="Acyl-CoA thioesterase-like N-terminal HotDog" evidence="3">
    <location>
        <begin position="50"/>
        <end position="133"/>
    </location>
</feature>
<reference evidence="5" key="1">
    <citation type="submission" date="2022-07" db="EMBL/GenBank/DDBJ databases">
        <title>Phylogenomic reconstructions and comparative analyses of Kickxellomycotina fungi.</title>
        <authorList>
            <person name="Reynolds N.K."/>
            <person name="Stajich J.E."/>
            <person name="Barry K."/>
            <person name="Grigoriev I.V."/>
            <person name="Crous P."/>
            <person name="Smith M.E."/>
        </authorList>
    </citation>
    <scope>NUCLEOTIDE SEQUENCE</scope>
    <source>
        <strain evidence="5">IMI 214461</strain>
    </source>
</reference>
<evidence type="ECO:0000313" key="6">
    <source>
        <dbReference type="Proteomes" id="UP001150907"/>
    </source>
</evidence>
<dbReference type="InterPro" id="IPR029069">
    <property type="entry name" value="HotDog_dom_sf"/>
</dbReference>
<dbReference type="Pfam" id="PF20789">
    <property type="entry name" value="4HBT_3C"/>
    <property type="match status" value="1"/>
</dbReference>
<accession>A0A9W8ELI5</accession>
<keyword evidence="2 5" id="KW-0378">Hydrolase</keyword>
<dbReference type="InterPro" id="IPR042171">
    <property type="entry name" value="Acyl-CoA_hotdog"/>
</dbReference>
<sequence>MSAIADLPSAAAATDNSIDLADDDNTSAFNARSLELEEIGPDKYLSVDLWRPKGNRGVFGGQVIGQALAAASKAVGGDYRCNSIHCYFLAAGQNTEMIAYKVRRVREGSSYCSRLVTAKQGGRVIFIATASFQRPEPSVLRHQYAMPAVPSPESLVSREEHLRRKQRRSGNMSAADIAKLAEYDALPVDSRHISLPADKRGLPVNAMWLRAKGDMSALGPCHHQSMLAYASDFALLSTSLRPFQMDQPGATQKLSMLVSLDHTIWFHEPFRADEWFLYVMESPRTAGGRGLAIGRIYSRDGVLVASTAQEGVARSVALEPDNEETLQFASHVVRFPQSHHGDQAKGQTAAKL</sequence>
<dbReference type="OrthoDB" id="68328at2759"/>
<comment type="caution">
    <text evidence="5">The sequence shown here is derived from an EMBL/GenBank/DDBJ whole genome shotgun (WGS) entry which is preliminary data.</text>
</comment>
<dbReference type="InterPro" id="IPR003703">
    <property type="entry name" value="Acyl_CoA_thio"/>
</dbReference>
<dbReference type="Proteomes" id="UP001150907">
    <property type="component" value="Unassembled WGS sequence"/>
</dbReference>
<dbReference type="GO" id="GO:0006637">
    <property type="term" value="P:acyl-CoA metabolic process"/>
    <property type="evidence" value="ECO:0007669"/>
    <property type="project" value="InterPro"/>
</dbReference>
<dbReference type="SUPFAM" id="SSF54637">
    <property type="entry name" value="Thioesterase/thiol ester dehydrase-isomerase"/>
    <property type="match status" value="2"/>
</dbReference>
<dbReference type="CDD" id="cd03444">
    <property type="entry name" value="Thioesterase_II_repeat1"/>
    <property type="match status" value="1"/>
</dbReference>
<evidence type="ECO:0000259" key="3">
    <source>
        <dbReference type="Pfam" id="PF13622"/>
    </source>
</evidence>
<proteinExistence type="inferred from homology"/>
<dbReference type="GO" id="GO:0047617">
    <property type="term" value="F:fatty acyl-CoA hydrolase activity"/>
    <property type="evidence" value="ECO:0007669"/>
    <property type="project" value="InterPro"/>
</dbReference>
<dbReference type="Gene3D" id="2.40.160.210">
    <property type="entry name" value="Acyl-CoA thioesterase, double hotdog domain"/>
    <property type="match status" value="1"/>
</dbReference>
<dbReference type="GO" id="GO:0009062">
    <property type="term" value="P:fatty acid catabolic process"/>
    <property type="evidence" value="ECO:0007669"/>
    <property type="project" value="TreeGrafter"/>
</dbReference>
<evidence type="ECO:0000256" key="2">
    <source>
        <dbReference type="ARBA" id="ARBA00022801"/>
    </source>
</evidence>
<dbReference type="AlphaFoldDB" id="A0A9W8ELI5"/>
<keyword evidence="6" id="KW-1185">Reference proteome</keyword>
<dbReference type="Pfam" id="PF13622">
    <property type="entry name" value="4HBT_3"/>
    <property type="match status" value="1"/>
</dbReference>
<name>A0A9W8ELI5_9FUNG</name>
<dbReference type="PANTHER" id="PTHR11066">
    <property type="entry name" value="ACYL-COA THIOESTERASE"/>
    <property type="match status" value="1"/>
</dbReference>
<dbReference type="EC" id="3.1.2.2" evidence="5"/>
<dbReference type="EMBL" id="JANBQF010000009">
    <property type="protein sequence ID" value="KAJ2008194.1"/>
    <property type="molecule type" value="Genomic_DNA"/>
</dbReference>
<feature type="domain" description="Acyl-CoA thioesterase-like C-terminal" evidence="4">
    <location>
        <begin position="199"/>
        <end position="312"/>
    </location>
</feature>
<evidence type="ECO:0000259" key="4">
    <source>
        <dbReference type="Pfam" id="PF20789"/>
    </source>
</evidence>
<dbReference type="CDD" id="cd03445">
    <property type="entry name" value="Thioesterase_II_repeat2"/>
    <property type="match status" value="1"/>
</dbReference>
<dbReference type="PANTHER" id="PTHR11066:SF34">
    <property type="entry name" value="ACYL-COENZYME A THIOESTERASE 8"/>
    <property type="match status" value="1"/>
</dbReference>
<gene>
    <name evidence="5" type="primary">TES1</name>
    <name evidence="5" type="ORF">H4R26_000314</name>
</gene>
<organism evidence="5 6">
    <name type="scientific">Coemansia thaxteri</name>
    <dbReference type="NCBI Taxonomy" id="2663907"/>
    <lineage>
        <taxon>Eukaryota</taxon>
        <taxon>Fungi</taxon>
        <taxon>Fungi incertae sedis</taxon>
        <taxon>Zoopagomycota</taxon>
        <taxon>Kickxellomycotina</taxon>
        <taxon>Kickxellomycetes</taxon>
        <taxon>Kickxellales</taxon>
        <taxon>Kickxellaceae</taxon>
        <taxon>Coemansia</taxon>
    </lineage>
</organism>
<dbReference type="InterPro" id="IPR049449">
    <property type="entry name" value="TesB_ACOT8-like_N"/>
</dbReference>
<dbReference type="InterPro" id="IPR049450">
    <property type="entry name" value="ACOT8-like_C"/>
</dbReference>
<comment type="similarity">
    <text evidence="1">Belongs to the C/M/P thioester hydrolase family.</text>
</comment>
<evidence type="ECO:0000313" key="5">
    <source>
        <dbReference type="EMBL" id="KAJ2008194.1"/>
    </source>
</evidence>
<dbReference type="GO" id="GO:0005782">
    <property type="term" value="C:peroxisomal matrix"/>
    <property type="evidence" value="ECO:0007669"/>
    <property type="project" value="UniProtKB-SubCell"/>
</dbReference>